<dbReference type="SUPFAM" id="SSF51735">
    <property type="entry name" value="NAD(P)-binding Rossmann-fold domains"/>
    <property type="match status" value="1"/>
</dbReference>
<dbReference type="PANTHER" id="PTHR47129:SF1">
    <property type="entry name" value="NMRA-LIKE DOMAIN-CONTAINING PROTEIN"/>
    <property type="match status" value="1"/>
</dbReference>
<name>A0A6H0FVL9_ACIPI</name>
<dbReference type="AlphaFoldDB" id="A0A6H0FVL9"/>
<dbReference type="Gene3D" id="3.90.25.10">
    <property type="entry name" value="UDP-galactose 4-epimerase, domain 1"/>
    <property type="match status" value="1"/>
</dbReference>
<evidence type="ECO:0000313" key="2">
    <source>
        <dbReference type="EMBL" id="QIT18447.1"/>
    </source>
</evidence>
<dbReference type="Gene3D" id="3.40.50.720">
    <property type="entry name" value="NAD(P)-binding Rossmann-like Domain"/>
    <property type="match status" value="1"/>
</dbReference>
<dbReference type="Pfam" id="PF05368">
    <property type="entry name" value="NmrA"/>
    <property type="match status" value="1"/>
</dbReference>
<reference evidence="2 3" key="1">
    <citation type="submission" date="2020-03" db="EMBL/GenBank/DDBJ databases">
        <authorList>
            <person name="Zhang L."/>
            <person name="Han X."/>
            <person name="Chen Y."/>
            <person name="Yu Y."/>
        </authorList>
    </citation>
    <scope>NUCLEOTIDE SEQUENCE [LARGE SCALE GENOMIC DNA]</scope>
    <source>
        <strain evidence="2 3">A1254</strain>
    </source>
</reference>
<organism evidence="2 3">
    <name type="scientific">Acinetobacter pittii</name>
    <name type="common">Acinetobacter genomosp. 3</name>
    <dbReference type="NCBI Taxonomy" id="48296"/>
    <lineage>
        <taxon>Bacteria</taxon>
        <taxon>Pseudomonadati</taxon>
        <taxon>Pseudomonadota</taxon>
        <taxon>Gammaproteobacteria</taxon>
        <taxon>Moraxellales</taxon>
        <taxon>Moraxellaceae</taxon>
        <taxon>Acinetobacter</taxon>
        <taxon>Acinetobacter calcoaceticus/baumannii complex</taxon>
    </lineage>
</organism>
<proteinExistence type="predicted"/>
<dbReference type="EMBL" id="CP049806">
    <property type="protein sequence ID" value="QIT18447.1"/>
    <property type="molecule type" value="Genomic_DNA"/>
</dbReference>
<dbReference type="InterPro" id="IPR008030">
    <property type="entry name" value="NmrA-like"/>
</dbReference>
<evidence type="ECO:0000313" key="3">
    <source>
        <dbReference type="Proteomes" id="UP000501692"/>
    </source>
</evidence>
<dbReference type="InterPro" id="IPR036291">
    <property type="entry name" value="NAD(P)-bd_dom_sf"/>
</dbReference>
<dbReference type="PANTHER" id="PTHR47129">
    <property type="entry name" value="QUINONE OXIDOREDUCTASE 2"/>
    <property type="match status" value="1"/>
</dbReference>
<sequence>MLNLLLGKYLLLVSEDTTMIEIFQLHQMEITMRIAVTGATGQLGQFVISQLLERTEAKNIVALVRNPEKALDLSSKGIEVRPFDYVNDVEKLSEQLQDIDKLLLISSNEIGQRTVQHQNIINAAKLAHVKFIAYTSLLKADVTPLLLAQEHVETEQYLKASNIPYTLLRNNWYNENYAMGLKQAVEHGKIFGATHHGKVSSASRLDYATAAAVVLTQDGHENKIYELAGDTSYTLDDVAKWTSEITKKDITYQDLPEEEYKAFLVQVGVPEGFAHILADSDEGVSKDGLYSDSKDLHQLIGRATTSMQETVKEFLK</sequence>
<accession>A0A6H0FVL9</accession>
<dbReference type="Proteomes" id="UP000501692">
    <property type="component" value="Chromosome"/>
</dbReference>
<protein>
    <submittedName>
        <fullName evidence="2">SDR family oxidoreductase</fullName>
    </submittedName>
</protein>
<dbReference type="InterPro" id="IPR052718">
    <property type="entry name" value="NmrA-type_oxidoreductase"/>
</dbReference>
<feature type="domain" description="NmrA-like" evidence="1">
    <location>
        <begin position="32"/>
        <end position="314"/>
    </location>
</feature>
<dbReference type="CDD" id="cd05269">
    <property type="entry name" value="TMR_SDR_a"/>
    <property type="match status" value="1"/>
</dbReference>
<evidence type="ECO:0000259" key="1">
    <source>
        <dbReference type="Pfam" id="PF05368"/>
    </source>
</evidence>
<gene>
    <name evidence="2" type="ORF">G8E09_12345</name>
</gene>